<evidence type="ECO:0000256" key="1">
    <source>
        <dbReference type="SAM" id="SignalP"/>
    </source>
</evidence>
<keyword evidence="1" id="KW-0732">Signal</keyword>
<keyword evidence="3" id="KW-1185">Reference proteome</keyword>
<organism evidence="2 3">
    <name type="scientific">Biomphalaria pfeifferi</name>
    <name type="common">Bloodfluke planorb</name>
    <name type="synonym">Freshwater snail</name>
    <dbReference type="NCBI Taxonomy" id="112525"/>
    <lineage>
        <taxon>Eukaryota</taxon>
        <taxon>Metazoa</taxon>
        <taxon>Spiralia</taxon>
        <taxon>Lophotrochozoa</taxon>
        <taxon>Mollusca</taxon>
        <taxon>Gastropoda</taxon>
        <taxon>Heterobranchia</taxon>
        <taxon>Euthyneura</taxon>
        <taxon>Panpulmonata</taxon>
        <taxon>Hygrophila</taxon>
        <taxon>Lymnaeoidea</taxon>
        <taxon>Planorbidae</taxon>
        <taxon>Biomphalaria</taxon>
    </lineage>
</organism>
<dbReference type="AlphaFoldDB" id="A0AAD8BIG6"/>
<gene>
    <name evidence="2" type="ORF">Bpfe_016242</name>
</gene>
<feature type="signal peptide" evidence="1">
    <location>
        <begin position="1"/>
        <end position="23"/>
    </location>
</feature>
<evidence type="ECO:0000313" key="3">
    <source>
        <dbReference type="Proteomes" id="UP001233172"/>
    </source>
</evidence>
<name>A0AAD8BIG6_BIOPF</name>
<sequence>MPHHYSLQILSLLYTILCSTTQADLETKISPSIFYVGLSRSLTVECFHSSENASTWTSLVSLSLHHSNSSSDPKYKEIVTFSSFDSQIHRYMSHKSDFQVSGALNNAAGSFLRIKWDFPKLNRTGAYKCEAIGLNRTGKPETSYSISLVSSAHPTLEQVLDEFKLLAAQVDQQVSEKNEKDAILAELQQKVKYLFANVDYLQNELKSIRQAESHSFCLSRAILKLLRQILQMVNAFTLSALSALESFLKKP</sequence>
<dbReference type="EMBL" id="JASAOG010000078">
    <property type="protein sequence ID" value="KAK0054414.1"/>
    <property type="molecule type" value="Genomic_DNA"/>
</dbReference>
<comment type="caution">
    <text evidence="2">The sequence shown here is derived from an EMBL/GenBank/DDBJ whole genome shotgun (WGS) entry which is preliminary data.</text>
</comment>
<dbReference type="Proteomes" id="UP001233172">
    <property type="component" value="Unassembled WGS sequence"/>
</dbReference>
<protein>
    <submittedName>
        <fullName evidence="2">Uncharacterized protein</fullName>
    </submittedName>
</protein>
<proteinExistence type="predicted"/>
<evidence type="ECO:0000313" key="2">
    <source>
        <dbReference type="EMBL" id="KAK0054414.1"/>
    </source>
</evidence>
<feature type="chain" id="PRO_5042044864" evidence="1">
    <location>
        <begin position="24"/>
        <end position="251"/>
    </location>
</feature>
<reference evidence="2" key="2">
    <citation type="submission" date="2023-04" db="EMBL/GenBank/DDBJ databases">
        <authorList>
            <person name="Bu L."/>
            <person name="Lu L."/>
            <person name="Laidemitt M.R."/>
            <person name="Zhang S.M."/>
            <person name="Mutuku M."/>
            <person name="Mkoji G."/>
            <person name="Steinauer M."/>
            <person name="Loker E.S."/>
        </authorList>
    </citation>
    <scope>NUCLEOTIDE SEQUENCE</scope>
    <source>
        <strain evidence="2">KasaAsao</strain>
        <tissue evidence="2">Whole Snail</tissue>
    </source>
</reference>
<accession>A0AAD8BIG6</accession>
<reference evidence="2" key="1">
    <citation type="journal article" date="2023" name="PLoS Negl. Trop. Dis.">
        <title>A genome sequence for Biomphalaria pfeifferi, the major vector snail for the human-infecting parasite Schistosoma mansoni.</title>
        <authorList>
            <person name="Bu L."/>
            <person name="Lu L."/>
            <person name="Laidemitt M.R."/>
            <person name="Zhang S.M."/>
            <person name="Mutuku M."/>
            <person name="Mkoji G."/>
            <person name="Steinauer M."/>
            <person name="Loker E.S."/>
        </authorList>
    </citation>
    <scope>NUCLEOTIDE SEQUENCE</scope>
    <source>
        <strain evidence="2">KasaAsao</strain>
    </source>
</reference>